<protein>
    <submittedName>
        <fullName evidence="2">Uncharacterized protein</fullName>
    </submittedName>
</protein>
<feature type="region of interest" description="Disordered" evidence="1">
    <location>
        <begin position="113"/>
        <end position="169"/>
    </location>
</feature>
<feature type="compositionally biased region" description="Polar residues" evidence="1">
    <location>
        <begin position="130"/>
        <end position="141"/>
    </location>
</feature>
<comment type="caution">
    <text evidence="2">The sequence shown here is derived from an EMBL/GenBank/DDBJ whole genome shotgun (WGS) entry which is preliminary data.</text>
</comment>
<dbReference type="Proteomes" id="UP000266723">
    <property type="component" value="Unassembled WGS sequence"/>
</dbReference>
<name>A0ABQ7DKS1_BRACR</name>
<feature type="region of interest" description="Disordered" evidence="1">
    <location>
        <begin position="1"/>
        <end position="42"/>
    </location>
</feature>
<evidence type="ECO:0000313" key="2">
    <source>
        <dbReference type="EMBL" id="KAF3578659.1"/>
    </source>
</evidence>
<dbReference type="EMBL" id="QGKV02000649">
    <property type="protein sequence ID" value="KAF3578659.1"/>
    <property type="molecule type" value="Genomic_DNA"/>
</dbReference>
<evidence type="ECO:0000256" key="1">
    <source>
        <dbReference type="SAM" id="MobiDB-lite"/>
    </source>
</evidence>
<keyword evidence="3" id="KW-1185">Reference proteome</keyword>
<organism evidence="2 3">
    <name type="scientific">Brassica cretica</name>
    <name type="common">Mustard</name>
    <dbReference type="NCBI Taxonomy" id="69181"/>
    <lineage>
        <taxon>Eukaryota</taxon>
        <taxon>Viridiplantae</taxon>
        <taxon>Streptophyta</taxon>
        <taxon>Embryophyta</taxon>
        <taxon>Tracheophyta</taxon>
        <taxon>Spermatophyta</taxon>
        <taxon>Magnoliopsida</taxon>
        <taxon>eudicotyledons</taxon>
        <taxon>Gunneridae</taxon>
        <taxon>Pentapetalae</taxon>
        <taxon>rosids</taxon>
        <taxon>malvids</taxon>
        <taxon>Brassicales</taxon>
        <taxon>Brassicaceae</taxon>
        <taxon>Brassiceae</taxon>
        <taxon>Brassica</taxon>
    </lineage>
</organism>
<sequence length="987" mass="109121">MSFGGSQWCRPMSMDTHRSTDHDENRSTDHSRHRSTSSAELTAECSAVRIMTHEEITEKHPHPPSLFYVKIDRPHEPAVDRHREIDIDRPPSPPIDRRAPLTYRVRLPCIDNDRINALRPPPKPSANPPELTTNPSDTTPEPMQVDEATKGRRFRKGKEKIPKNLKREANEKQMDACHCGAEYETEYSELIDTHTVSSIDSNESPMTDERYPMSLDGKQPVDHLALPDQCYPDFAFQQPNNRGRDDYSIGSWAAVDSMKVLQWILMTNIKDIPSTTRLHHRSTDFTQHRSIPTLIQQNVLMHRSIPYLVHRSILKPPPLKRKKGNIPIPSRDPDGHARAMDGRILKVSREDISNILQVANGPENLFMQQRSILDNIPTVPDEHPGANTTAIGSHQSYRPVGHASIDKMANRGTGDDGRGRIWGEGMDWTGGGLGYRSDQEDGNGISEMFGHNRSPLQRTRSFPVYGNRTRVREDSLASIGPSHETTMIRNFMYGLKSELGSRLAGSNYSSLSELVEKAINVETVLEAERKTIPHSGGHTKFSQGERLNFKGHYASSCPNKPIPSIPLAIQAPPSRPAIEPAPKKQNLGGRVYALGVENPDNAGPSSGPITGRYGPGGEIDVPLQGRSDQSGTEPFAHRGFAGLLRECNRQHPLLVLRNVIVRVANTVIHLDVGKENFLGISTEAISSTKGVGGYGGLCCRSPLGCFLPGFRLGIALFQVVDLRILGPFSSCPSCSRRRRCIGCVLSGVGSVQCAMPEAGLASRRFAPAVWSVRKVSPSDFELLKRGVLENNGKIGLKRLLLDRTSKITRLNSSIFGNMEGSPYRKFSISWKGARFQGPNSGFLLVGTWSVPLSGTRGSGSCLEAGGNDTGIFFPNRRYHLDRIHKRIWNLRGVFARRNWLNRLSNRATAASSSLDHLSRLAEQSLAKKRSVEQFAVSGSGTGCAALGSGHMFFPGMVSDSRCSALDCYARCQPVFQPWDTQRGEDCS</sequence>
<accession>A0ABQ7DKS1</accession>
<feature type="compositionally biased region" description="Basic and acidic residues" evidence="1">
    <location>
        <begin position="15"/>
        <end position="30"/>
    </location>
</feature>
<feature type="compositionally biased region" description="Basic and acidic residues" evidence="1">
    <location>
        <begin position="159"/>
        <end position="169"/>
    </location>
</feature>
<evidence type="ECO:0000313" key="3">
    <source>
        <dbReference type="Proteomes" id="UP000266723"/>
    </source>
</evidence>
<reference evidence="2 3" key="1">
    <citation type="journal article" date="2020" name="BMC Genomics">
        <title>Intraspecific diversification of the crop wild relative Brassica cretica Lam. using demographic model selection.</title>
        <authorList>
            <person name="Kioukis A."/>
            <person name="Michalopoulou V.A."/>
            <person name="Briers L."/>
            <person name="Pirintsos S."/>
            <person name="Studholme D.J."/>
            <person name="Pavlidis P."/>
            <person name="Sarris P.F."/>
        </authorList>
    </citation>
    <scope>NUCLEOTIDE SEQUENCE [LARGE SCALE GENOMIC DNA]</scope>
    <source>
        <strain evidence="3">cv. PFS-1207/04</strain>
    </source>
</reference>
<proteinExistence type="predicted"/>
<feature type="region of interest" description="Disordered" evidence="1">
    <location>
        <begin position="316"/>
        <end position="338"/>
    </location>
</feature>
<gene>
    <name evidence="2" type="ORF">DY000_02031302</name>
</gene>